<dbReference type="eggNOG" id="ENOG5032HBX">
    <property type="taxonomic scope" value="Bacteria"/>
</dbReference>
<keyword evidence="2" id="KW-1185">Reference proteome</keyword>
<dbReference type="RefSeq" id="WP_008275654.1">
    <property type="nucleotide sequence ID" value="NZ_AAXW01000015.1"/>
</dbReference>
<proteinExistence type="predicted"/>
<sequence length="95" mass="10147">MIITDLDHINSVSEVENIEGAFFERLVATSQLTSTLLDSALNTGVGFSFNMNNVDYLTLGGVGSAADIQQEYLSTSVGTSRISSGKFSLIQFSFG</sequence>
<evidence type="ECO:0000313" key="2">
    <source>
        <dbReference type="Proteomes" id="UP000003781"/>
    </source>
</evidence>
<evidence type="ECO:0000313" key="1">
    <source>
        <dbReference type="EMBL" id="EAZ91263.1"/>
    </source>
</evidence>
<reference evidence="1 2" key="1">
    <citation type="submission" date="2007-03" db="EMBL/GenBank/DDBJ databases">
        <authorList>
            <person name="Stal L."/>
            <person name="Ferriera S."/>
            <person name="Johnson J."/>
            <person name="Kravitz S."/>
            <person name="Beeson K."/>
            <person name="Sutton G."/>
            <person name="Rogers Y.-H."/>
            <person name="Friedman R."/>
            <person name="Frazier M."/>
            <person name="Venter J.C."/>
        </authorList>
    </citation>
    <scope>NUCLEOTIDE SEQUENCE [LARGE SCALE GENOMIC DNA]</scope>
    <source>
        <strain evidence="1 2">CCY0110</strain>
    </source>
</reference>
<dbReference type="Proteomes" id="UP000003781">
    <property type="component" value="Unassembled WGS sequence"/>
</dbReference>
<protein>
    <submittedName>
        <fullName evidence="1">Uncharacterized protein</fullName>
    </submittedName>
</protein>
<dbReference type="EMBL" id="AAXW01000015">
    <property type="protein sequence ID" value="EAZ91263.1"/>
    <property type="molecule type" value="Genomic_DNA"/>
</dbReference>
<organism evidence="1 2">
    <name type="scientific">Crocosphaera chwakensis CCY0110</name>
    <dbReference type="NCBI Taxonomy" id="391612"/>
    <lineage>
        <taxon>Bacteria</taxon>
        <taxon>Bacillati</taxon>
        <taxon>Cyanobacteriota</taxon>
        <taxon>Cyanophyceae</taxon>
        <taxon>Oscillatoriophycideae</taxon>
        <taxon>Chroococcales</taxon>
        <taxon>Aphanothecaceae</taxon>
        <taxon>Crocosphaera</taxon>
        <taxon>Crocosphaera chwakensis</taxon>
    </lineage>
</organism>
<gene>
    <name evidence="1" type="ORF">CY0110_11587</name>
</gene>
<name>A3IQI8_9CHRO</name>
<comment type="caution">
    <text evidence="1">The sequence shown here is derived from an EMBL/GenBank/DDBJ whole genome shotgun (WGS) entry which is preliminary data.</text>
</comment>
<dbReference type="AlphaFoldDB" id="A3IQI8"/>
<accession>A3IQI8</accession>